<dbReference type="EMBL" id="JAEQMY010000012">
    <property type="protein sequence ID" value="MBL0404439.1"/>
    <property type="molecule type" value="Genomic_DNA"/>
</dbReference>
<organism evidence="1 2">
    <name type="scientific">Microvirga aerilata</name>
    <dbReference type="NCBI Taxonomy" id="670292"/>
    <lineage>
        <taxon>Bacteria</taxon>
        <taxon>Pseudomonadati</taxon>
        <taxon>Pseudomonadota</taxon>
        <taxon>Alphaproteobacteria</taxon>
        <taxon>Hyphomicrobiales</taxon>
        <taxon>Methylobacteriaceae</taxon>
        <taxon>Microvirga</taxon>
    </lineage>
</organism>
<comment type="caution">
    <text evidence="1">The sequence shown here is derived from an EMBL/GenBank/DDBJ whole genome shotgun (WGS) entry which is preliminary data.</text>
</comment>
<accession>A0A936ZGT5</accession>
<dbReference type="Proteomes" id="UP000605848">
    <property type="component" value="Unassembled WGS sequence"/>
</dbReference>
<evidence type="ECO:0008006" key="3">
    <source>
        <dbReference type="Google" id="ProtNLM"/>
    </source>
</evidence>
<evidence type="ECO:0000313" key="1">
    <source>
        <dbReference type="EMBL" id="MBL0404439.1"/>
    </source>
</evidence>
<proteinExistence type="predicted"/>
<sequence length="345" mass="38269">MRETRDETQGRPAVLERDVDALLIRRLRTDAGFAANLIDAVSRQAGIALACERVGIDAQVRHEGTSGTIDVLLRLFTERSGETGRILIENKLDSSFTPGQPERYESSAAAMSRSGRPAVPVICAPADYLKRSRHVGPFKAHISYENVCDWTDGEDALLMQAAIRRFAMPYEPDPVPEVQDFHEGYWQLVRELAPELIVKPNPNTGGERPEASRTVYFVTKKTLPGYDFLPTLRFSHQCWDASAPSASVKIMFDGWAAYEPLLQRRAREALGHTGLYLRRAGRSLGLVHDTPRLDNKRPVNTQLDAVASGIRAASKLRAWMFANEPTLREWASAVAASADQAEAIS</sequence>
<reference evidence="1" key="1">
    <citation type="submission" date="2021-01" db="EMBL/GenBank/DDBJ databases">
        <title>Microvirga sp.</title>
        <authorList>
            <person name="Kim M.K."/>
        </authorList>
    </citation>
    <scope>NUCLEOTIDE SEQUENCE</scope>
    <source>
        <strain evidence="1">5420S-16</strain>
    </source>
</reference>
<dbReference type="RefSeq" id="WP_202059119.1">
    <property type="nucleotide sequence ID" value="NZ_JAEQMY010000012.1"/>
</dbReference>
<protein>
    <recommendedName>
        <fullName evidence="3">PD-(D/E)XK nuclease family protein</fullName>
    </recommendedName>
</protein>
<name>A0A936ZGT5_9HYPH</name>
<evidence type="ECO:0000313" key="2">
    <source>
        <dbReference type="Proteomes" id="UP000605848"/>
    </source>
</evidence>
<dbReference type="AlphaFoldDB" id="A0A936ZGT5"/>
<keyword evidence="2" id="KW-1185">Reference proteome</keyword>
<gene>
    <name evidence="1" type="ORF">JKG68_10710</name>
</gene>